<proteinExistence type="predicted"/>
<keyword evidence="2" id="KW-1185">Reference proteome</keyword>
<gene>
    <name evidence="1" type="ORF">O6H91_14G034400</name>
</gene>
<sequence length="1180" mass="133669">MGDQGLLTGRRLASHKLPVHSHTSPSSSSSVPRSKSAKARKRRTELRQFLCSCGVKCAAFLLIAVFVVGLDRWFAGVMFPMPTLLPKPLLTQSVVTSAPTKVAHGKQIGFDLKEAQVDLTTKQLYDTIAFEDKDGGAWKQGWDVQYQGNEWDEQKLKVFVVPHSHNDPGWKLTVEEYYQAKTRHILSTIVQSLAKDSRRKFIWEEVSYLERWWRDTSLLEKSEFIRLVRNGQLEIVGGGWVMNDEANSHYFAIVEQMMEGNLWLLDTVGVIPKNAWAIDPFGHSATMAYLLQRMGFKNMLIQRAHYEVKKALALEQNLEFIWRQSWDSENSSDIFCHMMPFYSYDVPHTCGPEPAVCCQFDFWRMPRYGGALRCPWHLDPVETAPDNVQERATKLLDQYRKKSTLYKSNTLLVPLGDDFRYTSLEEAELQFRNYQALFDYINSHPELKAQVHFGTLEDYFSSLRDEVESGGDNRHDAPKFPSLSGDFFTYADRVQDYWSGYYVSRPFYKAIDRVLEESLRAAEILFFLAQAYCQANDYHSFPLSFGKELVNARRNLALFQHHDGVTGTAKDHVVVDYGTRMHNSLSELQSFMAASVGALLNKDSPGVCDADQLSFFQPEQSRTSHDILALKKFVDVASGNTIQVVLFNPLEETVEQVITILVNSSAACLVDSNWASVSSQVSPDWTQGTSYLVTGRHRLQWQASIPPLGFQTYFILSSKDNAYCNQAVLSKLKIYNADKDFICPPPYKCSLETVETIRINNEHLTLSFASRSGMLQDLKSHKDGSHTNLVEDLCLYSSRGGAYLFLPQGQATSIVDADGLILVTEGPMMQEVSTIPNTAFDHTPVIRSARLFAGNSVQSLILEMEYHVELLDSTFNNKEIITRFKTDINSGKVFYSDLNGFQTIRRETYDKIPLQGNYYPMPSLAFLQDPEGRRFSVHSRQAVGVASLNNGFLEMMLDRRLTRDDDRGLGQGVLDNHPTNVVFHLLVESNISSLLTGSSSAPRLPSLLSHRVGSQLNYPLHAFLRKPKHLPDAQAEAKSLMPKWKVGLVPWASTFPCDLHLVSLKILRPLQFLNAATSKELQFGLLLQRRGWDPSYCKKGGTDCRTLANGSFDLSDVLTGLTTSQIRKSSLTFLHEDLQVRGYIEQLHRKQITGVSKRKIPIDLKPMEIQAFKFALKHVR</sequence>
<evidence type="ECO:0000313" key="1">
    <source>
        <dbReference type="EMBL" id="KAJ7531154.1"/>
    </source>
</evidence>
<accession>A0ACC2BN11</accession>
<comment type="caution">
    <text evidence="1">The sequence shown here is derived from an EMBL/GenBank/DDBJ whole genome shotgun (WGS) entry which is preliminary data.</text>
</comment>
<evidence type="ECO:0000313" key="2">
    <source>
        <dbReference type="Proteomes" id="UP001162992"/>
    </source>
</evidence>
<dbReference type="Proteomes" id="UP001162992">
    <property type="component" value="Chromosome 14"/>
</dbReference>
<organism evidence="1 2">
    <name type="scientific">Diphasiastrum complanatum</name>
    <name type="common">Issler's clubmoss</name>
    <name type="synonym">Lycopodium complanatum</name>
    <dbReference type="NCBI Taxonomy" id="34168"/>
    <lineage>
        <taxon>Eukaryota</taxon>
        <taxon>Viridiplantae</taxon>
        <taxon>Streptophyta</taxon>
        <taxon>Embryophyta</taxon>
        <taxon>Tracheophyta</taxon>
        <taxon>Lycopodiopsida</taxon>
        <taxon>Lycopodiales</taxon>
        <taxon>Lycopodiaceae</taxon>
        <taxon>Lycopodioideae</taxon>
        <taxon>Diphasiastrum</taxon>
    </lineage>
</organism>
<protein>
    <submittedName>
        <fullName evidence="1">Uncharacterized protein</fullName>
    </submittedName>
</protein>
<name>A0ACC2BN11_DIPCM</name>
<reference evidence="2" key="1">
    <citation type="journal article" date="2024" name="Proc. Natl. Acad. Sci. U.S.A.">
        <title>Extraordinary preservation of gene collinearity over three hundred million years revealed in homosporous lycophytes.</title>
        <authorList>
            <person name="Li C."/>
            <person name="Wickell D."/>
            <person name="Kuo L.Y."/>
            <person name="Chen X."/>
            <person name="Nie B."/>
            <person name="Liao X."/>
            <person name="Peng D."/>
            <person name="Ji J."/>
            <person name="Jenkins J."/>
            <person name="Williams M."/>
            <person name="Shu S."/>
            <person name="Plott C."/>
            <person name="Barry K."/>
            <person name="Rajasekar S."/>
            <person name="Grimwood J."/>
            <person name="Han X."/>
            <person name="Sun S."/>
            <person name="Hou Z."/>
            <person name="He W."/>
            <person name="Dai G."/>
            <person name="Sun C."/>
            <person name="Schmutz J."/>
            <person name="Leebens-Mack J.H."/>
            <person name="Li F.W."/>
            <person name="Wang L."/>
        </authorList>
    </citation>
    <scope>NUCLEOTIDE SEQUENCE [LARGE SCALE GENOMIC DNA]</scope>
    <source>
        <strain evidence="2">cv. PW_Plant_1</strain>
    </source>
</reference>
<dbReference type="EMBL" id="CM055105">
    <property type="protein sequence ID" value="KAJ7531154.1"/>
    <property type="molecule type" value="Genomic_DNA"/>
</dbReference>